<dbReference type="GO" id="GO:0032991">
    <property type="term" value="C:protein-containing complex"/>
    <property type="evidence" value="ECO:0007669"/>
    <property type="project" value="TreeGrafter"/>
</dbReference>
<keyword evidence="2" id="KW-1185">Reference proteome</keyword>
<dbReference type="PANTHER" id="PTHR14614">
    <property type="entry name" value="HEPATOCELLULAR CARCINOMA-ASSOCIATED ANTIGEN"/>
    <property type="match status" value="1"/>
</dbReference>
<dbReference type="InterPro" id="IPR019410">
    <property type="entry name" value="Methyltransf_16"/>
</dbReference>
<proteinExistence type="predicted"/>
<dbReference type="EMBL" id="GG738907">
    <property type="protein sequence ID" value="EFC38424.1"/>
    <property type="molecule type" value="Genomic_DNA"/>
</dbReference>
<sequence>MIKGATVHFTDRQVLIPLIEKNIDLNCKIVEQEQEDNDIDEKAPILANQFKCFEYLWGEPNEIVENTEYDFVIGCDCIYESKDMWMPLSKALHEQLARSKNIILAHELRSQKDFSFWPHIQETFEVERVPTELLDEFWRCEAIRIFYLTFKSN</sequence>
<dbReference type="GeneID" id="8853909"/>
<name>D2VXE2_NAEGR</name>
<dbReference type="GO" id="GO:0005829">
    <property type="term" value="C:cytosol"/>
    <property type="evidence" value="ECO:0007669"/>
    <property type="project" value="TreeGrafter"/>
</dbReference>
<protein>
    <submittedName>
        <fullName evidence="1">Predicted protein</fullName>
    </submittedName>
</protein>
<dbReference type="RefSeq" id="XP_002671168.1">
    <property type="nucleotide sequence ID" value="XM_002671122.1"/>
</dbReference>
<evidence type="ECO:0000313" key="2">
    <source>
        <dbReference type="Proteomes" id="UP000006671"/>
    </source>
</evidence>
<dbReference type="InParanoid" id="D2VXE2"/>
<dbReference type="Pfam" id="PF10294">
    <property type="entry name" value="Methyltransf_16"/>
    <property type="match status" value="1"/>
</dbReference>
<gene>
    <name evidence="1" type="ORF">NAEGRDRAFT_73715</name>
</gene>
<reference evidence="1 2" key="1">
    <citation type="journal article" date="2010" name="Cell">
        <title>The genome of Naegleria gruberi illuminates early eukaryotic versatility.</title>
        <authorList>
            <person name="Fritz-Laylin L.K."/>
            <person name="Prochnik S.E."/>
            <person name="Ginger M.L."/>
            <person name="Dacks J.B."/>
            <person name="Carpenter M.L."/>
            <person name="Field M.C."/>
            <person name="Kuo A."/>
            <person name="Paredez A."/>
            <person name="Chapman J."/>
            <person name="Pham J."/>
            <person name="Shu S."/>
            <person name="Neupane R."/>
            <person name="Cipriano M."/>
            <person name="Mancuso J."/>
            <person name="Tu H."/>
            <person name="Salamov A."/>
            <person name="Lindquist E."/>
            <person name="Shapiro H."/>
            <person name="Lucas S."/>
            <person name="Grigoriev I.V."/>
            <person name="Cande W.Z."/>
            <person name="Fulton C."/>
            <person name="Rokhsar D.S."/>
            <person name="Dawson S.C."/>
        </authorList>
    </citation>
    <scope>NUCLEOTIDE SEQUENCE [LARGE SCALE GENOMIC DNA]</scope>
    <source>
        <strain evidence="1 2">NEG-M</strain>
    </source>
</reference>
<organism evidence="2">
    <name type="scientific">Naegleria gruberi</name>
    <name type="common">Amoeba</name>
    <dbReference type="NCBI Taxonomy" id="5762"/>
    <lineage>
        <taxon>Eukaryota</taxon>
        <taxon>Discoba</taxon>
        <taxon>Heterolobosea</taxon>
        <taxon>Tetramitia</taxon>
        <taxon>Eutetramitia</taxon>
        <taxon>Vahlkampfiidae</taxon>
        <taxon>Naegleria</taxon>
    </lineage>
</organism>
<dbReference type="AlphaFoldDB" id="D2VXE2"/>
<dbReference type="Gene3D" id="3.40.50.150">
    <property type="entry name" value="Vaccinia Virus protein VP39"/>
    <property type="match status" value="1"/>
</dbReference>
<dbReference type="Proteomes" id="UP000006671">
    <property type="component" value="Unassembled WGS sequence"/>
</dbReference>
<dbReference type="InterPro" id="IPR029063">
    <property type="entry name" value="SAM-dependent_MTases_sf"/>
</dbReference>
<evidence type="ECO:0000313" key="1">
    <source>
        <dbReference type="EMBL" id="EFC38424.1"/>
    </source>
</evidence>
<accession>D2VXE2</accession>
<dbReference type="PANTHER" id="PTHR14614:SF109">
    <property type="entry name" value="RIBOSOMAL LYSINE N-METHYLTRANSFERASE 5"/>
    <property type="match status" value="1"/>
</dbReference>
<dbReference type="VEuPathDB" id="AmoebaDB:NAEGRDRAFT_73715"/>
<dbReference type="OrthoDB" id="413520at2759"/>
<dbReference type="KEGG" id="ngr:NAEGRDRAFT_73715"/>